<dbReference type="KEGG" id="dti:Desti_2491"/>
<dbReference type="InterPro" id="IPR017900">
    <property type="entry name" value="4Fe4S_Fe_S_CS"/>
</dbReference>
<evidence type="ECO:0000259" key="6">
    <source>
        <dbReference type="PROSITE" id="PS51379"/>
    </source>
</evidence>
<evidence type="ECO:0000313" key="7">
    <source>
        <dbReference type="EMBL" id="AFM25171.1"/>
    </source>
</evidence>
<reference evidence="8" key="1">
    <citation type="submission" date="2012-06" db="EMBL/GenBank/DDBJ databases">
        <title>Complete sequence of chromosome of Desulfomonile tiedjei DSM 6799.</title>
        <authorList>
            <person name="Lucas S."/>
            <person name="Copeland A."/>
            <person name="Lapidus A."/>
            <person name="Glavina del Rio T."/>
            <person name="Dalin E."/>
            <person name="Tice H."/>
            <person name="Bruce D."/>
            <person name="Goodwin L."/>
            <person name="Pitluck S."/>
            <person name="Peters L."/>
            <person name="Ovchinnikova G."/>
            <person name="Zeytun A."/>
            <person name="Lu M."/>
            <person name="Kyrpides N."/>
            <person name="Mavromatis K."/>
            <person name="Ivanova N."/>
            <person name="Brettin T."/>
            <person name="Detter J.C."/>
            <person name="Han C."/>
            <person name="Larimer F."/>
            <person name="Land M."/>
            <person name="Hauser L."/>
            <person name="Markowitz V."/>
            <person name="Cheng J.-F."/>
            <person name="Hugenholtz P."/>
            <person name="Woyke T."/>
            <person name="Wu D."/>
            <person name="Spring S."/>
            <person name="Schroeder M."/>
            <person name="Brambilla E."/>
            <person name="Klenk H.-P."/>
            <person name="Eisen J.A."/>
        </authorList>
    </citation>
    <scope>NUCLEOTIDE SEQUENCE [LARGE SCALE GENOMIC DNA]</scope>
    <source>
        <strain evidence="8">ATCC 49306 / DSM 6799 / DCB-1</strain>
    </source>
</reference>
<dbReference type="Gene3D" id="3.50.50.60">
    <property type="entry name" value="FAD/NAD(P)-binding domain"/>
    <property type="match status" value="2"/>
</dbReference>
<feature type="domain" description="4Fe-4S ferredoxin-type" evidence="6">
    <location>
        <begin position="365"/>
        <end position="396"/>
    </location>
</feature>
<dbReference type="Proteomes" id="UP000006055">
    <property type="component" value="Chromosome"/>
</dbReference>
<dbReference type="PROSITE" id="PS51379">
    <property type="entry name" value="4FE4S_FER_2"/>
    <property type="match status" value="2"/>
</dbReference>
<dbReference type="GO" id="GO:0046872">
    <property type="term" value="F:metal ion binding"/>
    <property type="evidence" value="ECO:0007669"/>
    <property type="project" value="UniProtKB-KW"/>
</dbReference>
<keyword evidence="3" id="KW-0560">Oxidoreductase</keyword>
<dbReference type="PANTHER" id="PTHR43687:SF1">
    <property type="entry name" value="FERREDOXIN III"/>
    <property type="match status" value="1"/>
</dbReference>
<dbReference type="eggNOG" id="COG1908">
    <property type="taxonomic scope" value="Bacteria"/>
</dbReference>
<accession>I4C6I0</accession>
<evidence type="ECO:0000313" key="8">
    <source>
        <dbReference type="Proteomes" id="UP000006055"/>
    </source>
</evidence>
<dbReference type="eggNOG" id="COG1148">
    <property type="taxonomic scope" value="Bacteria"/>
</dbReference>
<gene>
    <name evidence="7" type="ordered locus">Desti_2491</name>
</gene>
<protein>
    <submittedName>
        <fullName evidence="7">Methyl-viologen-reducing hydrogenase, delta subunit</fullName>
    </submittedName>
</protein>
<name>I4C6I0_DESTA</name>
<evidence type="ECO:0000256" key="5">
    <source>
        <dbReference type="ARBA" id="ARBA00023014"/>
    </source>
</evidence>
<keyword evidence="1" id="KW-0004">4Fe-4S</keyword>
<feature type="domain" description="4Fe-4S ferredoxin-type" evidence="6">
    <location>
        <begin position="335"/>
        <end position="363"/>
    </location>
</feature>
<dbReference type="Gene3D" id="3.30.70.20">
    <property type="match status" value="1"/>
</dbReference>
<organism evidence="7 8">
    <name type="scientific">Desulfomonile tiedjei (strain ATCC 49306 / DSM 6799 / DCB-1)</name>
    <dbReference type="NCBI Taxonomy" id="706587"/>
    <lineage>
        <taxon>Bacteria</taxon>
        <taxon>Pseudomonadati</taxon>
        <taxon>Thermodesulfobacteriota</taxon>
        <taxon>Desulfomonilia</taxon>
        <taxon>Desulfomonilales</taxon>
        <taxon>Desulfomonilaceae</taxon>
        <taxon>Desulfomonile</taxon>
    </lineage>
</organism>
<keyword evidence="4" id="KW-0408">Iron</keyword>
<keyword evidence="5" id="KW-0411">Iron-sulfur</keyword>
<dbReference type="InterPro" id="IPR017896">
    <property type="entry name" value="4Fe4S_Fe-S-bd"/>
</dbReference>
<dbReference type="InterPro" id="IPR050572">
    <property type="entry name" value="Fe-S_Ferredoxin"/>
</dbReference>
<dbReference type="PANTHER" id="PTHR43687">
    <property type="entry name" value="ADENYLYLSULFATE REDUCTASE, BETA SUBUNIT"/>
    <property type="match status" value="1"/>
</dbReference>
<dbReference type="STRING" id="706587.Desti_2491"/>
<evidence type="ECO:0000256" key="2">
    <source>
        <dbReference type="ARBA" id="ARBA00022723"/>
    </source>
</evidence>
<dbReference type="GO" id="GO:0051539">
    <property type="term" value="F:4 iron, 4 sulfur cluster binding"/>
    <property type="evidence" value="ECO:0007669"/>
    <property type="project" value="UniProtKB-KW"/>
</dbReference>
<dbReference type="Pfam" id="PF02662">
    <property type="entry name" value="FlpD"/>
    <property type="match status" value="1"/>
</dbReference>
<dbReference type="PROSITE" id="PS00198">
    <property type="entry name" value="4FE4S_FER_1"/>
    <property type="match status" value="1"/>
</dbReference>
<keyword evidence="2" id="KW-0479">Metal-binding</keyword>
<dbReference type="InterPro" id="IPR036188">
    <property type="entry name" value="FAD/NAD-bd_sf"/>
</dbReference>
<evidence type="ECO:0000256" key="4">
    <source>
        <dbReference type="ARBA" id="ARBA00023004"/>
    </source>
</evidence>
<dbReference type="Pfam" id="PF12838">
    <property type="entry name" value="Fer4_7"/>
    <property type="match status" value="1"/>
</dbReference>
<dbReference type="AlphaFoldDB" id="I4C6I0"/>
<keyword evidence="8" id="KW-1185">Reference proteome</keyword>
<dbReference type="GO" id="GO:0016491">
    <property type="term" value="F:oxidoreductase activity"/>
    <property type="evidence" value="ECO:0007669"/>
    <property type="project" value="UniProtKB-KW"/>
</dbReference>
<dbReference type="SUPFAM" id="SSF54862">
    <property type="entry name" value="4Fe-4S ferredoxins"/>
    <property type="match status" value="1"/>
</dbReference>
<dbReference type="InterPro" id="IPR003813">
    <property type="entry name" value="MvhD/FlpD"/>
</dbReference>
<evidence type="ECO:0000256" key="1">
    <source>
        <dbReference type="ARBA" id="ARBA00022485"/>
    </source>
</evidence>
<dbReference type="SUPFAM" id="SSF51905">
    <property type="entry name" value="FAD/NAD(P)-binding domain"/>
    <property type="match status" value="1"/>
</dbReference>
<sequence>MSLRHSKEALQTVPDGETNPRVLILGGGISAAIAAQALKNTGLQVTFARIQDISENVYVPYPSRSDDFVKDLAALPGEIEIIDVTQIPVIERTESMFRAVFEDKTESTNDCIFLSPGVALKPVPERLPQGTELFTAQTGVLPSERVAFLLDYAELTAPAVGMSAIRVATDHVRNGGEALICFKHAPVLHVFGETLYQAARKAGVRFVRFGEKLPEIQVSGDKEGRKHFQVATEDVIDSGNEFVWESDRLIVATGPDASSIPGWAQKIIKGDFDGRGYMLSDSIDSSVGRSLQSGVFVVGGATGNLDYIGSTAQAYAAAAEAKAWIENSLLKRNKETLSIDTTCVRCLTCYRVCPHGALSLQVNTSRSRIQPLSSFCVECGICASVCPAAAITLTACPQESINAFINDVSPSDLPKTTFVFGCKRSAAMMAKSMEMPENARFLEVPCAGSVSEHSIWSALAAGAKGVLVVGCHDGNCHSHVGTNLAAARVEQARSIGIFDGNPKIGYFTVAPNEYARFQRLLSEFLQIED</sequence>
<dbReference type="RefSeq" id="WP_014810313.1">
    <property type="nucleotide sequence ID" value="NC_018025.1"/>
</dbReference>
<proteinExistence type="predicted"/>
<dbReference type="EMBL" id="CP003360">
    <property type="protein sequence ID" value="AFM25171.1"/>
    <property type="molecule type" value="Genomic_DNA"/>
</dbReference>
<dbReference type="HOGENOM" id="CLU_023616_0_0_7"/>
<dbReference type="OrthoDB" id="1721611at2"/>
<evidence type="ECO:0000256" key="3">
    <source>
        <dbReference type="ARBA" id="ARBA00023002"/>
    </source>
</evidence>